<feature type="signal peptide" evidence="2">
    <location>
        <begin position="1"/>
        <end position="19"/>
    </location>
</feature>
<dbReference type="Proteomes" id="UP000002037">
    <property type="component" value="Unassembled WGS sequence"/>
</dbReference>
<keyword evidence="1" id="KW-1133">Transmembrane helix</keyword>
<dbReference type="AlphaFoldDB" id="C5MIP5"/>
<feature type="transmembrane region" description="Helical" evidence="1">
    <location>
        <begin position="308"/>
        <end position="330"/>
    </location>
</feature>
<protein>
    <submittedName>
        <fullName evidence="3">Uncharacterized protein</fullName>
    </submittedName>
</protein>
<dbReference type="OrthoDB" id="4007900at2759"/>
<evidence type="ECO:0000256" key="1">
    <source>
        <dbReference type="SAM" id="Phobius"/>
    </source>
</evidence>
<proteinExistence type="predicted"/>
<keyword evidence="4" id="KW-1185">Reference proteome</keyword>
<dbReference type="VEuPathDB" id="FungiDB:CTRG_05938"/>
<dbReference type="GeneID" id="8296054"/>
<feature type="transmembrane region" description="Helical" evidence="1">
    <location>
        <begin position="209"/>
        <end position="231"/>
    </location>
</feature>
<name>C5MIP5_CANTT</name>
<gene>
    <name evidence="3" type="ORF">CTRG_05938</name>
</gene>
<evidence type="ECO:0000313" key="4">
    <source>
        <dbReference type="Proteomes" id="UP000002037"/>
    </source>
</evidence>
<evidence type="ECO:0000256" key="2">
    <source>
        <dbReference type="SAM" id="SignalP"/>
    </source>
</evidence>
<dbReference type="EMBL" id="GG692404">
    <property type="protein sequence ID" value="EER30539.1"/>
    <property type="molecule type" value="Genomic_DNA"/>
</dbReference>
<feature type="transmembrane region" description="Helical" evidence="1">
    <location>
        <begin position="252"/>
        <end position="273"/>
    </location>
</feature>
<feature type="transmembrane region" description="Helical" evidence="1">
    <location>
        <begin position="153"/>
        <end position="171"/>
    </location>
</feature>
<keyword evidence="1" id="KW-0812">Transmembrane</keyword>
<sequence length="414" mass="47357">MKLFKSALLAVAQTQLAFSFMIDRIDSFQFSEVAPYKCWKFDNIHGETKFKFDVTHMELGQKLPVNVHVNVESMHLDKDQGEEDFTIQRDAYTVYESDIKEKEAFDVLIEQPGEYCVSFNENSEYYGPFNANFEIIEKINPIKVSQELFNHRVTALIGALVIGALVAQYNIKDLKNMSPISRRLFVLVVLHFAYNVALCFISNPARSVLFQNTIGSVLTCWNTYVTIMIYFGSGFKNLGYRVPSNMAWLKRAIMAALVITTTVSTSVLSNSVVKKSIMVDGQLQDIYLHKDNGPYISQPYLQSLVNGVVSVLGVALLVCVTILPFIYGFVIYNRFSKSGEHVNQELMRKTLVFHGIYAWFIGSALYYYFDFMKLFEEYVPVVILFVIWFSERPYVASKGFEDFGSLNGIKEFYL</sequence>
<feature type="transmembrane region" description="Helical" evidence="1">
    <location>
        <begin position="351"/>
        <end position="369"/>
    </location>
</feature>
<reference evidence="3 4" key="1">
    <citation type="journal article" date="2009" name="Nature">
        <title>Evolution of pathogenicity and sexual reproduction in eight Candida genomes.</title>
        <authorList>
            <person name="Butler G."/>
            <person name="Rasmussen M.D."/>
            <person name="Lin M.F."/>
            <person name="Santos M.A."/>
            <person name="Sakthikumar S."/>
            <person name="Munro C.A."/>
            <person name="Rheinbay E."/>
            <person name="Grabherr M."/>
            <person name="Forche A."/>
            <person name="Reedy J.L."/>
            <person name="Agrafioti I."/>
            <person name="Arnaud M.B."/>
            <person name="Bates S."/>
            <person name="Brown A.J."/>
            <person name="Brunke S."/>
            <person name="Costanzo M.C."/>
            <person name="Fitzpatrick D.A."/>
            <person name="de Groot P.W."/>
            <person name="Harris D."/>
            <person name="Hoyer L.L."/>
            <person name="Hube B."/>
            <person name="Klis F.M."/>
            <person name="Kodira C."/>
            <person name="Lennard N."/>
            <person name="Logue M.E."/>
            <person name="Martin R."/>
            <person name="Neiman A.M."/>
            <person name="Nikolaou E."/>
            <person name="Quail M.A."/>
            <person name="Quinn J."/>
            <person name="Santos M.C."/>
            <person name="Schmitzberger F.F."/>
            <person name="Sherlock G."/>
            <person name="Shah P."/>
            <person name="Silverstein K.A."/>
            <person name="Skrzypek M.S."/>
            <person name="Soll D."/>
            <person name="Staggs R."/>
            <person name="Stansfield I."/>
            <person name="Stumpf M.P."/>
            <person name="Sudbery P.E."/>
            <person name="Srikantha T."/>
            <person name="Zeng Q."/>
            <person name="Berman J."/>
            <person name="Berriman M."/>
            <person name="Heitman J."/>
            <person name="Gow N.A."/>
            <person name="Lorenz M.C."/>
            <person name="Birren B.W."/>
            <person name="Kellis M."/>
            <person name="Cuomo C.A."/>
        </authorList>
    </citation>
    <scope>NUCLEOTIDE SEQUENCE [LARGE SCALE GENOMIC DNA]</scope>
    <source>
        <strain evidence="4">ATCC MYA-3404 / T1</strain>
    </source>
</reference>
<dbReference type="RefSeq" id="XP_002546460.1">
    <property type="nucleotide sequence ID" value="XM_002546414.1"/>
</dbReference>
<accession>C5MIP5</accession>
<keyword evidence="2" id="KW-0732">Signal</keyword>
<dbReference type="KEGG" id="ctp:CTRG_05938"/>
<feature type="chain" id="PRO_5002955513" evidence="2">
    <location>
        <begin position="20"/>
        <end position="414"/>
    </location>
</feature>
<organism evidence="3 4">
    <name type="scientific">Candida tropicalis (strain ATCC MYA-3404 / T1)</name>
    <name type="common">Yeast</name>
    <dbReference type="NCBI Taxonomy" id="294747"/>
    <lineage>
        <taxon>Eukaryota</taxon>
        <taxon>Fungi</taxon>
        <taxon>Dikarya</taxon>
        <taxon>Ascomycota</taxon>
        <taxon>Saccharomycotina</taxon>
        <taxon>Pichiomycetes</taxon>
        <taxon>Debaryomycetaceae</taxon>
        <taxon>Candida/Lodderomyces clade</taxon>
        <taxon>Candida</taxon>
    </lineage>
</organism>
<dbReference type="HOGENOM" id="CLU_628492_0_0_1"/>
<evidence type="ECO:0000313" key="3">
    <source>
        <dbReference type="EMBL" id="EER30539.1"/>
    </source>
</evidence>
<keyword evidence="1" id="KW-0472">Membrane</keyword>
<feature type="transmembrane region" description="Helical" evidence="1">
    <location>
        <begin position="183"/>
        <end position="203"/>
    </location>
</feature>